<name>A0A1H5UZD5_9RHOO</name>
<gene>
    <name evidence="1" type="ORF">Tchl_2547</name>
</gene>
<dbReference type="InterPro" id="IPR000644">
    <property type="entry name" value="CBS_dom"/>
</dbReference>
<dbReference type="SUPFAM" id="SSF54631">
    <property type="entry name" value="CBS-domain pair"/>
    <property type="match status" value="1"/>
</dbReference>
<dbReference type="PROSITE" id="PS51371">
    <property type="entry name" value="CBS"/>
    <property type="match status" value="1"/>
</dbReference>
<reference evidence="1 2" key="1">
    <citation type="submission" date="2016-12" db="EMBL/GenBank/DDBJ databases">
        <title>Complete genome sequence of Thauera chlorobenzoica, a Betaproteobacterium degrading haloaromatics anaerobically to CO2 and halides.</title>
        <authorList>
            <person name="Goris T."/>
            <person name="Mergelsberg M."/>
            <person name="Boll M."/>
        </authorList>
    </citation>
    <scope>NUCLEOTIDE SEQUENCE [LARGE SCALE GENOMIC DNA]</scope>
    <source>
        <strain evidence="1 2">3CB1</strain>
    </source>
</reference>
<keyword evidence="2" id="KW-1185">Reference proteome</keyword>
<proteinExistence type="predicted"/>
<dbReference type="Pfam" id="PF00571">
    <property type="entry name" value="CBS"/>
    <property type="match status" value="1"/>
</dbReference>
<dbReference type="Gene3D" id="3.10.580.10">
    <property type="entry name" value="CBS-domain"/>
    <property type="match status" value="1"/>
</dbReference>
<dbReference type="InterPro" id="IPR046342">
    <property type="entry name" value="CBS_dom_sf"/>
</dbReference>
<sequence>MWGAFGTLQEPRPKRTAIEALHMMCDGGYRHLPVVVESKVVGIVSRSDFKGLELDRFEDEQSLWERIC</sequence>
<dbReference type="STRING" id="96773.Tchl_2547"/>
<evidence type="ECO:0000313" key="1">
    <source>
        <dbReference type="EMBL" id="APR05373.1"/>
    </source>
</evidence>
<organism evidence="1 2">
    <name type="scientific">Thauera chlorobenzoica</name>
    <dbReference type="NCBI Taxonomy" id="96773"/>
    <lineage>
        <taxon>Bacteria</taxon>
        <taxon>Pseudomonadati</taxon>
        <taxon>Pseudomonadota</taxon>
        <taxon>Betaproteobacteria</taxon>
        <taxon>Rhodocyclales</taxon>
        <taxon>Zoogloeaceae</taxon>
        <taxon>Thauera</taxon>
    </lineage>
</organism>
<dbReference type="AlphaFoldDB" id="A0A1H5UZD5"/>
<protein>
    <submittedName>
        <fullName evidence="1">Uncharacterized protein</fullName>
    </submittedName>
</protein>
<evidence type="ECO:0000313" key="2">
    <source>
        <dbReference type="Proteomes" id="UP000185739"/>
    </source>
</evidence>
<dbReference type="EMBL" id="CP018839">
    <property type="protein sequence ID" value="APR05373.1"/>
    <property type="molecule type" value="Genomic_DNA"/>
</dbReference>
<dbReference type="Proteomes" id="UP000185739">
    <property type="component" value="Chromosome"/>
</dbReference>
<dbReference type="KEGG" id="tcl:Tchl_2547"/>
<accession>A0A1H5UZD5</accession>